<evidence type="ECO:0000256" key="7">
    <source>
        <dbReference type="ARBA" id="ARBA00023157"/>
    </source>
</evidence>
<dbReference type="EMBL" id="LSSK01000304">
    <property type="protein sequence ID" value="OMH83816.1"/>
    <property type="molecule type" value="Genomic_DNA"/>
</dbReference>
<comment type="caution">
    <text evidence="13">The sequence shown here is derived from an EMBL/GenBank/DDBJ whole genome shotgun (WGS) entry which is preliminary data.</text>
</comment>
<evidence type="ECO:0000256" key="11">
    <source>
        <dbReference type="SAM" id="Phobius"/>
    </source>
</evidence>
<evidence type="ECO:0000256" key="6">
    <source>
        <dbReference type="ARBA" id="ARBA00023136"/>
    </source>
</evidence>
<dbReference type="Proteomes" id="UP000188320">
    <property type="component" value="Unassembled WGS sequence"/>
</dbReference>
<dbReference type="SMART" id="SM00768">
    <property type="entry name" value="X8"/>
    <property type="match status" value="1"/>
</dbReference>
<evidence type="ECO:0000313" key="14">
    <source>
        <dbReference type="Proteomes" id="UP000188320"/>
    </source>
</evidence>
<dbReference type="Pfam" id="PF07983">
    <property type="entry name" value="X8"/>
    <property type="match status" value="1"/>
</dbReference>
<evidence type="ECO:0000313" key="13">
    <source>
        <dbReference type="EMBL" id="OMH83816.1"/>
    </source>
</evidence>
<evidence type="ECO:0000256" key="9">
    <source>
        <dbReference type="ARBA" id="ARBA00023288"/>
    </source>
</evidence>
<evidence type="ECO:0000256" key="2">
    <source>
        <dbReference type="ARBA" id="ARBA00004589"/>
    </source>
</evidence>
<dbReference type="PANTHER" id="PTHR31468:SF2">
    <property type="entry name" value="1,3-BETA-GLUCANOSYLTRANSFERASE GAS1"/>
    <property type="match status" value="1"/>
</dbReference>
<keyword evidence="11" id="KW-0812">Transmembrane</keyword>
<evidence type="ECO:0000259" key="12">
    <source>
        <dbReference type="SMART" id="SM00768"/>
    </source>
</evidence>
<dbReference type="SUPFAM" id="SSF51445">
    <property type="entry name" value="(Trans)glycosidases"/>
    <property type="match status" value="1"/>
</dbReference>
<keyword evidence="4 10" id="KW-0336">GPI-anchor</keyword>
<feature type="signal peptide" evidence="10">
    <location>
        <begin position="1"/>
        <end position="17"/>
    </location>
</feature>
<evidence type="ECO:0000256" key="8">
    <source>
        <dbReference type="ARBA" id="ARBA00023180"/>
    </source>
</evidence>
<dbReference type="PANTHER" id="PTHR31468">
    <property type="entry name" value="1,3-BETA-GLUCANOSYLTRANSFERASE GAS1"/>
    <property type="match status" value="1"/>
</dbReference>
<evidence type="ECO:0000256" key="1">
    <source>
        <dbReference type="ARBA" id="ARBA00004196"/>
    </source>
</evidence>
<organism evidence="13 14">
    <name type="scientific">Zancudomyces culisetae</name>
    <name type="common">Gut fungus</name>
    <name type="synonym">Smittium culisetae</name>
    <dbReference type="NCBI Taxonomy" id="1213189"/>
    <lineage>
        <taxon>Eukaryota</taxon>
        <taxon>Fungi</taxon>
        <taxon>Fungi incertae sedis</taxon>
        <taxon>Zoopagomycota</taxon>
        <taxon>Kickxellomycotina</taxon>
        <taxon>Harpellomycetes</taxon>
        <taxon>Harpellales</taxon>
        <taxon>Legeriomycetaceae</taxon>
        <taxon>Zancudomyces</taxon>
    </lineage>
</organism>
<keyword evidence="8" id="KW-0325">Glycoprotein</keyword>
<dbReference type="InterPro" id="IPR004886">
    <property type="entry name" value="Glucanosyltransferase"/>
</dbReference>
<gene>
    <name evidence="13" type="ORF">AX774_g2666</name>
</gene>
<dbReference type="GO" id="GO:0031505">
    <property type="term" value="P:fungal-type cell wall organization"/>
    <property type="evidence" value="ECO:0007669"/>
    <property type="project" value="TreeGrafter"/>
</dbReference>
<keyword evidence="11" id="KW-1133">Transmembrane helix</keyword>
<dbReference type="InterPro" id="IPR012946">
    <property type="entry name" value="X8"/>
</dbReference>
<keyword evidence="10 13" id="KW-0808">Transferase</keyword>
<feature type="chain" id="PRO_5011829310" description="1,3-beta-glucanosyltransferase" evidence="10">
    <location>
        <begin position="18"/>
        <end position="516"/>
    </location>
</feature>
<dbReference type="OrthoDB" id="421038at2759"/>
<feature type="domain" description="X8" evidence="12">
    <location>
        <begin position="369"/>
        <end position="467"/>
    </location>
</feature>
<dbReference type="GO" id="GO:0071970">
    <property type="term" value="P:fungal-type cell wall (1-&gt;3)-beta-D-glucan biosynthetic process"/>
    <property type="evidence" value="ECO:0007669"/>
    <property type="project" value="TreeGrafter"/>
</dbReference>
<dbReference type="Gene3D" id="1.20.58.1040">
    <property type="match status" value="1"/>
</dbReference>
<keyword evidence="6 10" id="KW-0472">Membrane</keyword>
<accession>A0A1R1PS52</accession>
<name>A0A1R1PS52_ZANCU</name>
<dbReference type="AlphaFoldDB" id="A0A1R1PS52"/>
<dbReference type="Gene3D" id="3.20.20.80">
    <property type="entry name" value="Glycosidases"/>
    <property type="match status" value="1"/>
</dbReference>
<dbReference type="EC" id="2.4.1.-" evidence="10"/>
<comment type="similarity">
    <text evidence="3 10">Belongs to the glycosyl hydrolase 72 family.</text>
</comment>
<dbReference type="GO" id="GO:0042124">
    <property type="term" value="F:1,3-beta-glucanosyltransferase activity"/>
    <property type="evidence" value="ECO:0007669"/>
    <property type="project" value="TreeGrafter"/>
</dbReference>
<comment type="subcellular location">
    <subcellularLocation>
        <location evidence="1">Cell envelope</location>
    </subcellularLocation>
    <subcellularLocation>
        <location evidence="10">Cell membrane</location>
        <topology evidence="10">Lipid-anchor</topology>
        <topology evidence="10">GPI-anchor</topology>
    </subcellularLocation>
    <subcellularLocation>
        <location evidence="2">Membrane</location>
        <topology evidence="2">Lipid-anchor</topology>
        <topology evidence="2">GPI-anchor</topology>
    </subcellularLocation>
</comment>
<dbReference type="InterPro" id="IPR017853">
    <property type="entry name" value="GH"/>
</dbReference>
<proteinExistence type="inferred from homology"/>
<keyword evidence="5 10" id="KW-0732">Signal</keyword>
<protein>
    <recommendedName>
        <fullName evidence="10">1,3-beta-glucanosyltransferase</fullName>
        <ecNumber evidence="10">2.4.1.-</ecNumber>
    </recommendedName>
</protein>
<keyword evidence="14" id="KW-1185">Reference proteome</keyword>
<sequence length="516" mass="57197">MIKLLLAVLIQSVAVRSLDQLVIKGNKFFNARTGEQFYFKGVDYQPRLGNTAANPDPLADVAGCKRDIEAFKDLGLNSIRVYEVDYNNNHDECMKALDDAGIYLVLDVPSPKYSVNRASPTWDTYLFENYKKKVDAFMKYPNLAAFLIGNEVTNDKTTTPASAYVKAALRDIKTYLNSTGNQIPVGYADNDDEEIRLSLIDYFNCGDDPMARADFYGVNTYRWCGNVNFKTSGYANMIQPFVDYGIPVMITEYGCNKVQPRTFSEVKAIYSPELSEILSGGFVYEYSQEDNNYGLVTVTQGSSSVKKTPDYPYLKSAYGMPMPAGVNMKNYNPSISQRACPEVGNAWRVGTVLPPTPKFKTCECMMDSLNCIIDPPADFYNMGDTTKEYGLTADNICGLTSCDKVGGDTVNGTYGDFSYCSPVQRISWIINKNLVNNGMDKKSCSIAGIQTKYIESPKQSSIKNCGSVVEEKLTPSTNEKSRGDATFGKKSSGNVLLPFDIYVCTLTIILVSFLKL</sequence>
<dbReference type="Pfam" id="PF03198">
    <property type="entry name" value="Glyco_hydro_72"/>
    <property type="match status" value="1"/>
</dbReference>
<reference evidence="14" key="1">
    <citation type="submission" date="2017-01" db="EMBL/GenBank/DDBJ databases">
        <authorList>
            <person name="Wang Y."/>
            <person name="White M."/>
            <person name="Kvist S."/>
            <person name="Moncalvo J.-M."/>
        </authorList>
    </citation>
    <scope>NUCLEOTIDE SEQUENCE [LARGE SCALE GENOMIC DNA]</scope>
    <source>
        <strain evidence="14">COL-18-3</strain>
    </source>
</reference>
<dbReference type="GO" id="GO:0098552">
    <property type="term" value="C:side of membrane"/>
    <property type="evidence" value="ECO:0007669"/>
    <property type="project" value="UniProtKB-KW"/>
</dbReference>
<evidence type="ECO:0000256" key="5">
    <source>
        <dbReference type="ARBA" id="ARBA00022729"/>
    </source>
</evidence>
<dbReference type="GO" id="GO:0005886">
    <property type="term" value="C:plasma membrane"/>
    <property type="evidence" value="ECO:0007669"/>
    <property type="project" value="UniProtKB-SubCell"/>
</dbReference>
<keyword evidence="7" id="KW-1015">Disulfide bond</keyword>
<comment type="function">
    <text evidence="10">Splits internally a 1,3-beta-glucan molecule and transfers the newly generated reducing end (the donor) to the non-reducing end of another 1,3-beta-glucan molecule (the acceptor) forming a 1,3-beta linkage, resulting in the elongation of 1,3-beta-glucan chains in the cell wall.</text>
</comment>
<evidence type="ECO:0000256" key="4">
    <source>
        <dbReference type="ARBA" id="ARBA00022622"/>
    </source>
</evidence>
<evidence type="ECO:0000256" key="3">
    <source>
        <dbReference type="ARBA" id="ARBA00007528"/>
    </source>
</evidence>
<evidence type="ECO:0000256" key="10">
    <source>
        <dbReference type="RuleBase" id="RU361209"/>
    </source>
</evidence>
<keyword evidence="9 10" id="KW-0449">Lipoprotein</keyword>
<feature type="transmembrane region" description="Helical" evidence="11">
    <location>
        <begin position="495"/>
        <end position="514"/>
    </location>
</feature>